<proteinExistence type="predicted"/>
<dbReference type="GO" id="GO:0008199">
    <property type="term" value="F:ferric iron binding"/>
    <property type="evidence" value="ECO:0007669"/>
    <property type="project" value="InterPro"/>
</dbReference>
<name>A0A640SUK7_9ACTN</name>
<dbReference type="EMBL" id="BLIO01000001">
    <property type="protein sequence ID" value="GFE13776.1"/>
    <property type="molecule type" value="Genomic_DNA"/>
</dbReference>
<dbReference type="PROSITE" id="PS50905">
    <property type="entry name" value="FERRITIN_LIKE"/>
    <property type="match status" value="1"/>
</dbReference>
<accession>A0A640SUK7</accession>
<keyword evidence="2" id="KW-0409">Iron storage</keyword>
<evidence type="ECO:0000256" key="2">
    <source>
        <dbReference type="ARBA" id="ARBA00022434"/>
    </source>
</evidence>
<reference evidence="5 6" key="1">
    <citation type="submission" date="2019-12" db="EMBL/GenBank/DDBJ databases">
        <title>Whole genome shotgun sequence of Streptomyces hygroscopicus subsp. glebosus NBRC 13786.</title>
        <authorList>
            <person name="Ichikawa N."/>
            <person name="Kimura A."/>
            <person name="Kitahashi Y."/>
            <person name="Komaki H."/>
            <person name="Tamura T."/>
        </authorList>
    </citation>
    <scope>NUCLEOTIDE SEQUENCE [LARGE SCALE GENOMIC DNA]</scope>
    <source>
        <strain evidence="5 6">NBRC 13786</strain>
    </source>
</reference>
<dbReference type="PANTHER" id="PTHR30295:SF1">
    <property type="entry name" value="DNA PROTECTION DURING STARVATION PROTEIN"/>
    <property type="match status" value="1"/>
</dbReference>
<dbReference type="Proteomes" id="UP000430079">
    <property type="component" value="Unassembled WGS sequence"/>
</dbReference>
<protein>
    <submittedName>
        <fullName evidence="5">Bacterioferritin</fullName>
    </submittedName>
</protein>
<dbReference type="Pfam" id="PF00210">
    <property type="entry name" value="Ferritin"/>
    <property type="match status" value="1"/>
</dbReference>
<dbReference type="PANTHER" id="PTHR30295">
    <property type="entry name" value="BACTERIOFERRITIN"/>
    <property type="match status" value="1"/>
</dbReference>
<dbReference type="GO" id="GO:0020037">
    <property type="term" value="F:heme binding"/>
    <property type="evidence" value="ECO:0007669"/>
    <property type="project" value="TreeGrafter"/>
</dbReference>
<dbReference type="GO" id="GO:0005829">
    <property type="term" value="C:cytosol"/>
    <property type="evidence" value="ECO:0007669"/>
    <property type="project" value="TreeGrafter"/>
</dbReference>
<comment type="cofactor">
    <cofactor evidence="1">
        <name>heme b</name>
        <dbReference type="ChEBI" id="CHEBI:60344"/>
    </cofactor>
</comment>
<dbReference type="InterPro" id="IPR008331">
    <property type="entry name" value="Ferritin_DPS_dom"/>
</dbReference>
<sequence length="219" mass="24607">MVSVAGPIAGHTDWRADGHTFRSEALSTPGELKGRKTVADFLTDITTLRERARREMEKGPVTEAYGADLERVLQVLNEALATEIVCTLRYKRHYYTASGLYSEPVAAEFLEHAAQEQEHADKVAQRIVQLGGRPDFNPETLTQRAHADYDASDDLVDMIKEDLVAERVAIASYTEIAKWLGDGDPTTRRVFEDLLAQEEEHADDLRGLLERIPQDRKTD</sequence>
<keyword evidence="6" id="KW-1185">Reference proteome</keyword>
<dbReference type="GO" id="GO:0004322">
    <property type="term" value="F:ferroxidase activity"/>
    <property type="evidence" value="ECO:0007669"/>
    <property type="project" value="TreeGrafter"/>
</dbReference>
<gene>
    <name evidence="5" type="ORF">Sgleb_18230</name>
</gene>
<evidence type="ECO:0000259" key="4">
    <source>
        <dbReference type="PROSITE" id="PS50905"/>
    </source>
</evidence>
<keyword evidence="3" id="KW-0408">Iron</keyword>
<dbReference type="CDD" id="cd00657">
    <property type="entry name" value="Ferritin_like"/>
    <property type="match status" value="1"/>
</dbReference>
<dbReference type="InterPro" id="IPR012347">
    <property type="entry name" value="Ferritin-like"/>
</dbReference>
<evidence type="ECO:0000256" key="1">
    <source>
        <dbReference type="ARBA" id="ARBA00001970"/>
    </source>
</evidence>
<dbReference type="GO" id="GO:0006879">
    <property type="term" value="P:intracellular iron ion homeostasis"/>
    <property type="evidence" value="ECO:0007669"/>
    <property type="project" value="UniProtKB-KW"/>
</dbReference>
<evidence type="ECO:0000313" key="6">
    <source>
        <dbReference type="Proteomes" id="UP000430079"/>
    </source>
</evidence>
<dbReference type="AlphaFoldDB" id="A0A640SUK7"/>
<comment type="caution">
    <text evidence="5">The sequence shown here is derived from an EMBL/GenBank/DDBJ whole genome shotgun (WGS) entry which is preliminary data.</text>
</comment>
<evidence type="ECO:0000313" key="5">
    <source>
        <dbReference type="EMBL" id="GFE13776.1"/>
    </source>
</evidence>
<evidence type="ECO:0000256" key="3">
    <source>
        <dbReference type="ARBA" id="ARBA00023004"/>
    </source>
</evidence>
<feature type="domain" description="Ferritin-like diiron" evidence="4">
    <location>
        <begin position="66"/>
        <end position="216"/>
    </location>
</feature>
<dbReference type="SUPFAM" id="SSF47240">
    <property type="entry name" value="Ferritin-like"/>
    <property type="match status" value="1"/>
</dbReference>
<organism evidence="5 6">
    <name type="scientific">Streptomyces glebosus</name>
    <dbReference type="NCBI Taxonomy" id="249580"/>
    <lineage>
        <taxon>Bacteria</taxon>
        <taxon>Bacillati</taxon>
        <taxon>Actinomycetota</taxon>
        <taxon>Actinomycetes</taxon>
        <taxon>Kitasatosporales</taxon>
        <taxon>Streptomycetaceae</taxon>
        <taxon>Streptomyces</taxon>
    </lineage>
</organism>
<dbReference type="Gene3D" id="1.20.1260.10">
    <property type="match status" value="1"/>
</dbReference>
<dbReference type="InterPro" id="IPR009078">
    <property type="entry name" value="Ferritin-like_SF"/>
</dbReference>
<dbReference type="InterPro" id="IPR009040">
    <property type="entry name" value="Ferritin-like_diiron"/>
</dbReference>